<protein>
    <submittedName>
        <fullName evidence="1">Uncharacterized protein</fullName>
    </submittedName>
</protein>
<dbReference type="Proteomes" id="UP000828941">
    <property type="component" value="Chromosome 12"/>
</dbReference>
<gene>
    <name evidence="1" type="ORF">L6164_028748</name>
</gene>
<evidence type="ECO:0000313" key="2">
    <source>
        <dbReference type="Proteomes" id="UP000828941"/>
    </source>
</evidence>
<sequence>MAATTEFIIILVHIFTFFVSTNALRPTKFSSILIFGDSTVDTGNNNYILTLFKGNHYPYGRDFPGHVPTGRFSNGKLVPDFIASFLNLKDTVPPFLEPNLPDDELLSGVSFASAGSGYDELTTAPSGVISVSKQIEHFKSYVAKIKGIAGEDRARRILESAFVGISAGINDFTINFYDIPTRKVEFSIAEYQDFLLKKLQIYIKELYDLGCRKIAVVGVPPIGCLPLQITTKLEISKDRKCLENENLDAQLYNRKLEKLLLQTQAMLPGSRLVYADVYEPLINLINKPENYGFEVTKKGCCGSGTFETGPFCNEITPTCEDASKYVFWDSVHLTEAAYQYIAKYVEREVLPRFLQDCANN</sequence>
<proteinExistence type="predicted"/>
<keyword evidence="2" id="KW-1185">Reference proteome</keyword>
<reference evidence="1 2" key="1">
    <citation type="journal article" date="2022" name="DNA Res.">
        <title>Chromosomal-level genome assembly of the orchid tree Bauhinia variegata (Leguminosae; Cercidoideae) supports the allotetraploid origin hypothesis of Bauhinia.</title>
        <authorList>
            <person name="Zhong Y."/>
            <person name="Chen Y."/>
            <person name="Zheng D."/>
            <person name="Pang J."/>
            <person name="Liu Y."/>
            <person name="Luo S."/>
            <person name="Meng S."/>
            <person name="Qian L."/>
            <person name="Wei D."/>
            <person name="Dai S."/>
            <person name="Zhou R."/>
        </authorList>
    </citation>
    <scope>NUCLEOTIDE SEQUENCE [LARGE SCALE GENOMIC DNA]</scope>
    <source>
        <strain evidence="1">BV-YZ2020</strain>
    </source>
</reference>
<organism evidence="1 2">
    <name type="scientific">Bauhinia variegata</name>
    <name type="common">Purple orchid tree</name>
    <name type="synonym">Phanera variegata</name>
    <dbReference type="NCBI Taxonomy" id="167791"/>
    <lineage>
        <taxon>Eukaryota</taxon>
        <taxon>Viridiplantae</taxon>
        <taxon>Streptophyta</taxon>
        <taxon>Embryophyta</taxon>
        <taxon>Tracheophyta</taxon>
        <taxon>Spermatophyta</taxon>
        <taxon>Magnoliopsida</taxon>
        <taxon>eudicotyledons</taxon>
        <taxon>Gunneridae</taxon>
        <taxon>Pentapetalae</taxon>
        <taxon>rosids</taxon>
        <taxon>fabids</taxon>
        <taxon>Fabales</taxon>
        <taxon>Fabaceae</taxon>
        <taxon>Cercidoideae</taxon>
        <taxon>Cercideae</taxon>
        <taxon>Bauhiniinae</taxon>
        <taxon>Bauhinia</taxon>
    </lineage>
</organism>
<evidence type="ECO:0000313" key="1">
    <source>
        <dbReference type="EMBL" id="KAI4305378.1"/>
    </source>
</evidence>
<name>A0ACB9L7F1_BAUVA</name>
<accession>A0ACB9L7F1</accession>
<dbReference type="EMBL" id="CM039437">
    <property type="protein sequence ID" value="KAI4305378.1"/>
    <property type="molecule type" value="Genomic_DNA"/>
</dbReference>
<comment type="caution">
    <text evidence="1">The sequence shown here is derived from an EMBL/GenBank/DDBJ whole genome shotgun (WGS) entry which is preliminary data.</text>
</comment>